<sequence length="736" mass="78437">MNKRLLEMFCSYHNHSGSGVSPSSGGLPSAGVSVSSSASNGTSPSNPGGSPVGQGVSSLISSPSAVAAAAIALSAAATANNSVGGGSGSPRGLGMGYLVDPYVSPYSYASYYSGHHHHPHHHPAGHPHHLHQHHDLHDDSFLEELETAFSQTHYPDVGFELRSWRASERRLGMQAGRQRGKRERVVCRCKFGFWWRKAEKAEHSIKVEIGFTPANTAIHLPQSILSFDSATSHYPHSHSHPGFHHRQPQPYPRKLAGMRGCSPSTSQVWFQNRRAKFRKSERLKEEQHRKRGGSGEKDSLDSNSMNDDDSSNIKHEGLSGNCGAADSDCESIIVQDNTITTKSGGNPRDDSEDADVCSHSDNEEAPNGLRGNGNSGKNKRIFVGLPPPLPGSILSIIENGKSCEQIKSENNNINYSKMMHGERDDGNKSICSDDYDINGHGRHASIPNHNNNNNNSNNNKRPRMREKSRSKSRSRSRSRSNSRNCKSAESQSSGGSLSNHSLAMSSSALFPTDGLVTSGGFRPVGEVRPQLLFSGHHNPFINHVHAHHHHPLFPPAALKGLGLCPCCPPTNATGGGGQLSPTSSSKSFLGHYSPSSLLSSSGLLLPPLLSSSGSGSGSHGSPVPSNGSAIPMSISSLLDFDPRSSSVAELRRKAQEHSAVLLQQFHQSLLGTGPNPFLHFPQLPSSPTTTTNTTTSFGRQNGSPSSAAAAATASSTSLPPPASPTNNNNSIKSILD</sequence>
<evidence type="ECO:0000259" key="4">
    <source>
        <dbReference type="PROSITE" id="PS50071"/>
    </source>
</evidence>
<feature type="region of interest" description="Disordered" evidence="3">
    <location>
        <begin position="338"/>
        <end position="380"/>
    </location>
</feature>
<dbReference type="PROSITE" id="PS50803">
    <property type="entry name" value="OAR"/>
    <property type="match status" value="1"/>
</dbReference>
<name>A0A226ESN6_FOLCA</name>
<accession>A0A226ESN6</accession>
<dbReference type="OrthoDB" id="6159439at2759"/>
<feature type="domain" description="Homeobox" evidence="4">
    <location>
        <begin position="254"/>
        <end position="280"/>
    </location>
</feature>
<evidence type="ECO:0008006" key="8">
    <source>
        <dbReference type="Google" id="ProtNLM"/>
    </source>
</evidence>
<protein>
    <recommendedName>
        <fullName evidence="8">OAR domain-containing protein</fullName>
    </recommendedName>
</protein>
<proteinExistence type="predicted"/>
<dbReference type="Gene3D" id="1.10.10.60">
    <property type="entry name" value="Homeodomain-like"/>
    <property type="match status" value="1"/>
</dbReference>
<keyword evidence="2" id="KW-0371">Homeobox</keyword>
<evidence type="ECO:0000313" key="7">
    <source>
        <dbReference type="Proteomes" id="UP000198287"/>
    </source>
</evidence>
<feature type="compositionally biased region" description="Basic and acidic residues" evidence="3">
    <location>
        <begin position="278"/>
        <end position="300"/>
    </location>
</feature>
<evidence type="ECO:0000256" key="3">
    <source>
        <dbReference type="SAM" id="MobiDB-lite"/>
    </source>
</evidence>
<feature type="region of interest" description="Disordered" evidence="3">
    <location>
        <begin position="16"/>
        <end position="56"/>
    </location>
</feature>
<dbReference type="SUPFAM" id="SSF46689">
    <property type="entry name" value="Homeodomain-like"/>
    <property type="match status" value="1"/>
</dbReference>
<dbReference type="PANTHER" id="PTHR24329">
    <property type="entry name" value="HOMEOBOX PROTEIN ARISTALESS"/>
    <property type="match status" value="1"/>
</dbReference>
<keyword evidence="7" id="KW-1185">Reference proteome</keyword>
<feature type="compositionally biased region" description="Low complexity" evidence="3">
    <location>
        <begin position="481"/>
        <end position="499"/>
    </location>
</feature>
<feature type="region of interest" description="Disordered" evidence="3">
    <location>
        <begin position="676"/>
        <end position="736"/>
    </location>
</feature>
<dbReference type="PANTHER" id="PTHR24329:SF337">
    <property type="entry name" value="ARISTALESS RELATED HOMEOBOX"/>
    <property type="match status" value="1"/>
</dbReference>
<evidence type="ECO:0000256" key="1">
    <source>
        <dbReference type="ARBA" id="ARBA00004123"/>
    </source>
</evidence>
<evidence type="ECO:0000313" key="6">
    <source>
        <dbReference type="EMBL" id="OXA60084.1"/>
    </source>
</evidence>
<feature type="region of interest" description="Disordered" evidence="3">
    <location>
        <begin position="231"/>
        <end position="322"/>
    </location>
</feature>
<feature type="compositionally biased region" description="Low complexity" evidence="3">
    <location>
        <begin position="703"/>
        <end position="717"/>
    </location>
</feature>
<feature type="region of interest" description="Disordered" evidence="3">
    <location>
        <begin position="116"/>
        <end position="135"/>
    </location>
</feature>
<dbReference type="GO" id="GO:0000977">
    <property type="term" value="F:RNA polymerase II transcription regulatory region sequence-specific DNA binding"/>
    <property type="evidence" value="ECO:0007669"/>
    <property type="project" value="TreeGrafter"/>
</dbReference>
<dbReference type="GO" id="GO:0000981">
    <property type="term" value="F:DNA-binding transcription factor activity, RNA polymerase II-specific"/>
    <property type="evidence" value="ECO:0007669"/>
    <property type="project" value="TreeGrafter"/>
</dbReference>
<keyword evidence="2" id="KW-0539">Nucleus</keyword>
<organism evidence="6 7">
    <name type="scientific">Folsomia candida</name>
    <name type="common">Springtail</name>
    <dbReference type="NCBI Taxonomy" id="158441"/>
    <lineage>
        <taxon>Eukaryota</taxon>
        <taxon>Metazoa</taxon>
        <taxon>Ecdysozoa</taxon>
        <taxon>Arthropoda</taxon>
        <taxon>Hexapoda</taxon>
        <taxon>Collembola</taxon>
        <taxon>Entomobryomorpha</taxon>
        <taxon>Isotomoidea</taxon>
        <taxon>Isotomidae</taxon>
        <taxon>Proisotominae</taxon>
        <taxon>Folsomia</taxon>
    </lineage>
</organism>
<dbReference type="PROSITE" id="PS50071">
    <property type="entry name" value="HOMEOBOX_2"/>
    <property type="match status" value="1"/>
</dbReference>
<feature type="region of interest" description="Disordered" evidence="3">
    <location>
        <begin position="417"/>
        <end position="499"/>
    </location>
</feature>
<evidence type="ECO:0000259" key="5">
    <source>
        <dbReference type="PROSITE" id="PS50803"/>
    </source>
</evidence>
<dbReference type="InterPro" id="IPR001356">
    <property type="entry name" value="HD"/>
</dbReference>
<dbReference type="InterPro" id="IPR009057">
    <property type="entry name" value="Homeodomain-like_sf"/>
</dbReference>
<keyword evidence="2" id="KW-0238">DNA-binding</keyword>
<dbReference type="InterPro" id="IPR050649">
    <property type="entry name" value="Paired_Homeobox_TFs"/>
</dbReference>
<dbReference type="AlphaFoldDB" id="A0A226ESN6"/>
<dbReference type="Pfam" id="PF03826">
    <property type="entry name" value="OAR"/>
    <property type="match status" value="1"/>
</dbReference>
<dbReference type="Proteomes" id="UP000198287">
    <property type="component" value="Unassembled WGS sequence"/>
</dbReference>
<dbReference type="GO" id="GO:0005634">
    <property type="term" value="C:nucleus"/>
    <property type="evidence" value="ECO:0007669"/>
    <property type="project" value="UniProtKB-SubCell"/>
</dbReference>
<feature type="domain" description="OAR" evidence="5">
    <location>
        <begin position="645"/>
        <end position="658"/>
    </location>
</feature>
<feature type="compositionally biased region" description="Low complexity" evidence="3">
    <location>
        <begin position="448"/>
        <end position="459"/>
    </location>
</feature>
<dbReference type="EMBL" id="LNIX01000002">
    <property type="protein sequence ID" value="OXA60084.1"/>
    <property type="molecule type" value="Genomic_DNA"/>
</dbReference>
<dbReference type="InterPro" id="IPR003654">
    <property type="entry name" value="OAR_dom"/>
</dbReference>
<gene>
    <name evidence="6" type="ORF">Fcan01_05330</name>
</gene>
<comment type="subcellular location">
    <subcellularLocation>
        <location evidence="1 2">Nucleus</location>
    </subcellularLocation>
</comment>
<feature type="compositionally biased region" description="Basic residues" evidence="3">
    <location>
        <begin position="235"/>
        <end position="247"/>
    </location>
</feature>
<feature type="DNA-binding region" description="Homeobox" evidence="2">
    <location>
        <begin position="256"/>
        <end position="281"/>
    </location>
</feature>
<feature type="compositionally biased region" description="Basic residues" evidence="3">
    <location>
        <begin position="460"/>
        <end position="480"/>
    </location>
</feature>
<comment type="caution">
    <text evidence="6">The sequence shown here is derived from an EMBL/GenBank/DDBJ whole genome shotgun (WGS) entry which is preliminary data.</text>
</comment>
<evidence type="ECO:0000256" key="2">
    <source>
        <dbReference type="PROSITE-ProRule" id="PRU00108"/>
    </source>
</evidence>
<reference evidence="6 7" key="1">
    <citation type="submission" date="2015-12" db="EMBL/GenBank/DDBJ databases">
        <title>The genome of Folsomia candida.</title>
        <authorList>
            <person name="Faddeeva A."/>
            <person name="Derks M.F."/>
            <person name="Anvar Y."/>
            <person name="Smit S."/>
            <person name="Van Straalen N."/>
            <person name="Roelofs D."/>
        </authorList>
    </citation>
    <scope>NUCLEOTIDE SEQUENCE [LARGE SCALE GENOMIC DNA]</scope>
    <source>
        <strain evidence="6 7">VU population</strain>
        <tissue evidence="6">Whole body</tissue>
    </source>
</reference>
<feature type="compositionally biased region" description="Basic residues" evidence="3">
    <location>
        <begin position="116"/>
        <end position="132"/>
    </location>
</feature>
<dbReference type="CDD" id="cd00086">
    <property type="entry name" value="homeodomain"/>
    <property type="match status" value="1"/>
</dbReference>